<protein>
    <recommendedName>
        <fullName evidence="8">HAMP domain-containing protein</fullName>
    </recommendedName>
</protein>
<dbReference type="CDD" id="cd06225">
    <property type="entry name" value="HAMP"/>
    <property type="match status" value="1"/>
</dbReference>
<dbReference type="Gene3D" id="3.30.565.10">
    <property type="entry name" value="Histidine kinase-like ATPase, C-terminal domain"/>
    <property type="match status" value="1"/>
</dbReference>
<dbReference type="GO" id="GO:0000155">
    <property type="term" value="F:phosphorelay sensor kinase activity"/>
    <property type="evidence" value="ECO:0007669"/>
    <property type="project" value="InterPro"/>
</dbReference>
<accession>A0A3T1CZ97</accession>
<evidence type="ECO:0000256" key="1">
    <source>
        <dbReference type="ARBA" id="ARBA00004651"/>
    </source>
</evidence>
<dbReference type="Gene3D" id="6.10.340.10">
    <property type="match status" value="1"/>
</dbReference>
<comment type="subcellular location">
    <subcellularLocation>
        <location evidence="1">Cell membrane</location>
        <topology evidence="1">Multi-pass membrane protein</topology>
    </subcellularLocation>
</comment>
<evidence type="ECO:0000256" key="6">
    <source>
        <dbReference type="ARBA" id="ARBA00023136"/>
    </source>
</evidence>
<dbReference type="PANTHER" id="PTHR34220">
    <property type="entry name" value="SENSOR HISTIDINE KINASE YPDA"/>
    <property type="match status" value="1"/>
</dbReference>
<dbReference type="Pfam" id="PF02518">
    <property type="entry name" value="HATPase_c"/>
    <property type="match status" value="1"/>
</dbReference>
<dbReference type="InterPro" id="IPR050640">
    <property type="entry name" value="Bact_2-comp_sensor_kinase"/>
</dbReference>
<dbReference type="KEGG" id="cohn:KCTCHS21_05690"/>
<dbReference type="SUPFAM" id="SSF55874">
    <property type="entry name" value="ATPase domain of HSP90 chaperone/DNA topoisomerase II/histidine kinase"/>
    <property type="match status" value="1"/>
</dbReference>
<name>A0A3T1CZ97_9BACL</name>
<proteinExistence type="predicted"/>
<evidence type="ECO:0000256" key="4">
    <source>
        <dbReference type="ARBA" id="ARBA00022679"/>
    </source>
</evidence>
<dbReference type="InterPro" id="IPR010559">
    <property type="entry name" value="Sig_transdc_His_kin_internal"/>
</dbReference>
<dbReference type="GO" id="GO:0005886">
    <property type="term" value="C:plasma membrane"/>
    <property type="evidence" value="ECO:0007669"/>
    <property type="project" value="UniProtKB-SubCell"/>
</dbReference>
<dbReference type="AlphaFoldDB" id="A0A3T1CZ97"/>
<keyword evidence="7" id="KW-1133">Transmembrane helix</keyword>
<keyword evidence="6 7" id="KW-0472">Membrane</keyword>
<dbReference type="SMART" id="SM00304">
    <property type="entry name" value="HAMP"/>
    <property type="match status" value="1"/>
</dbReference>
<keyword evidence="2" id="KW-1003">Cell membrane</keyword>
<reference evidence="9 10" key="1">
    <citation type="submission" date="2019-01" db="EMBL/GenBank/DDBJ databases">
        <title>Complete genome sequence of Cohnella hallensis HS21 isolated from Korean fir (Abies koreana) rhizospheric soil.</title>
        <authorList>
            <person name="Jiang L."/>
            <person name="Kang S.W."/>
            <person name="Kim S."/>
            <person name="Jung J."/>
            <person name="Kim C.Y."/>
            <person name="Kim D.H."/>
            <person name="Kim S.W."/>
            <person name="Lee J."/>
        </authorList>
    </citation>
    <scope>NUCLEOTIDE SEQUENCE [LARGE SCALE GENOMIC DNA]</scope>
    <source>
        <strain evidence="9 10">HS21</strain>
    </source>
</reference>
<evidence type="ECO:0000256" key="3">
    <source>
        <dbReference type="ARBA" id="ARBA00022553"/>
    </source>
</evidence>
<dbReference type="Pfam" id="PF06580">
    <property type="entry name" value="His_kinase"/>
    <property type="match status" value="1"/>
</dbReference>
<dbReference type="Proteomes" id="UP000289856">
    <property type="component" value="Chromosome"/>
</dbReference>
<organism evidence="9 10">
    <name type="scientific">Cohnella abietis</name>
    <dbReference type="NCBI Taxonomy" id="2507935"/>
    <lineage>
        <taxon>Bacteria</taxon>
        <taxon>Bacillati</taxon>
        <taxon>Bacillota</taxon>
        <taxon>Bacilli</taxon>
        <taxon>Bacillales</taxon>
        <taxon>Paenibacillaceae</taxon>
        <taxon>Cohnella</taxon>
    </lineage>
</organism>
<feature type="domain" description="HAMP" evidence="8">
    <location>
        <begin position="308"/>
        <end position="361"/>
    </location>
</feature>
<keyword evidence="10" id="KW-1185">Reference proteome</keyword>
<dbReference type="PANTHER" id="PTHR34220:SF7">
    <property type="entry name" value="SENSOR HISTIDINE KINASE YPDA"/>
    <property type="match status" value="1"/>
</dbReference>
<evidence type="ECO:0000313" key="10">
    <source>
        <dbReference type="Proteomes" id="UP000289856"/>
    </source>
</evidence>
<dbReference type="InterPro" id="IPR003594">
    <property type="entry name" value="HATPase_dom"/>
</dbReference>
<keyword evidence="5" id="KW-0418">Kinase</keyword>
<evidence type="ECO:0000256" key="5">
    <source>
        <dbReference type="ARBA" id="ARBA00022777"/>
    </source>
</evidence>
<dbReference type="InterPro" id="IPR036890">
    <property type="entry name" value="HATPase_C_sf"/>
</dbReference>
<evidence type="ECO:0000256" key="2">
    <source>
        <dbReference type="ARBA" id="ARBA00022475"/>
    </source>
</evidence>
<evidence type="ECO:0000259" key="8">
    <source>
        <dbReference type="PROSITE" id="PS50885"/>
    </source>
</evidence>
<dbReference type="EMBL" id="AP019400">
    <property type="protein sequence ID" value="BBI31170.1"/>
    <property type="molecule type" value="Genomic_DNA"/>
</dbReference>
<evidence type="ECO:0000313" key="9">
    <source>
        <dbReference type="EMBL" id="BBI31170.1"/>
    </source>
</evidence>
<keyword evidence="3" id="KW-0597">Phosphoprotein</keyword>
<keyword evidence="4" id="KW-0808">Transferase</keyword>
<dbReference type="Pfam" id="PF00672">
    <property type="entry name" value="HAMP"/>
    <property type="match status" value="1"/>
</dbReference>
<dbReference type="RefSeq" id="WP_162309253.1">
    <property type="nucleotide sequence ID" value="NZ_AP019400.1"/>
</dbReference>
<keyword evidence="7" id="KW-0812">Transmembrane</keyword>
<feature type="transmembrane region" description="Helical" evidence="7">
    <location>
        <begin position="287"/>
        <end position="311"/>
    </location>
</feature>
<dbReference type="InterPro" id="IPR003660">
    <property type="entry name" value="HAMP_dom"/>
</dbReference>
<gene>
    <name evidence="9" type="ORF">KCTCHS21_05690</name>
</gene>
<evidence type="ECO:0000256" key="7">
    <source>
        <dbReference type="SAM" id="Phobius"/>
    </source>
</evidence>
<dbReference type="PROSITE" id="PS50885">
    <property type="entry name" value="HAMP"/>
    <property type="match status" value="1"/>
</dbReference>
<sequence>MQIKHKVILSFIVIIVIPFLLVGYFSMRHASDMTKTQVSDALYRLAKQNGMTIERTLDGMNNKTLKFIDEHFTEDAKSPIDLKSIDESNYNTVSELISKYSLDGTSYVLYARRLGENQDELPFEQVKSGLIFASKDELPDFYEESVKLRGTGIIRYVSFGNSLPTICYIRAILEPGNTENVLGVLYVTNLEILLYNDIWSSQIPSGSGVYLLNDRSEILVSMPDRPRGEIMELPQKARLPVTGQETLNWNRKITFFAHIFQTKYDTKLVYEVPVKSMIGEQESYQRVLLIVMTLCFLLIAGYLVYLVSVMLGPLRKLSRVAEKYEPGMTFGIGKTTRRKDEIGKVYESFDRMTDRVNQLVRERYMLEIKQQEMELITLHTQVTPHLLYNTLDSIYWLAIDKDKPELARMVKDLSSLLRIGLSRGRELVAVRDELQHIQAYVRLQLERYNHVFTVHWVIEEGVMELLTPKVILQPIVENSILHGVGKMDGEGEIWIRIDSTEEDLTFVVEDNGFKAPDPDMLNRQLANGEGGYGIRNVDRRIKLHFDSSYGICYSARSGGGLRAEIRMPLRKPETQASEGST</sequence>
<feature type="transmembrane region" description="Helical" evidence="7">
    <location>
        <begin position="7"/>
        <end position="27"/>
    </location>
</feature>